<dbReference type="GO" id="GO:0015109">
    <property type="term" value="F:chromate transmembrane transporter activity"/>
    <property type="evidence" value="ECO:0007669"/>
    <property type="project" value="InterPro"/>
</dbReference>
<feature type="transmembrane region" description="Helical" evidence="7">
    <location>
        <begin position="138"/>
        <end position="155"/>
    </location>
</feature>
<feature type="transmembrane region" description="Helical" evidence="7">
    <location>
        <begin position="104"/>
        <end position="126"/>
    </location>
</feature>
<dbReference type="PANTHER" id="PTHR33567:SF3">
    <property type="entry name" value="CHROMATE ION TRANSPORTER (EUROFUNG)"/>
    <property type="match status" value="1"/>
</dbReference>
<proteinExistence type="inferred from homology"/>
<evidence type="ECO:0000256" key="7">
    <source>
        <dbReference type="SAM" id="Phobius"/>
    </source>
</evidence>
<evidence type="ECO:0000256" key="6">
    <source>
        <dbReference type="ARBA" id="ARBA00023136"/>
    </source>
</evidence>
<protein>
    <submittedName>
        <fullName evidence="8">Chromate transporter</fullName>
    </submittedName>
</protein>
<organism evidence="8 9">
    <name type="scientific">Alcanivorax borkumensis (strain ATCC 700651 / DSM 11573 / NCIMB 13689 / SK2)</name>
    <dbReference type="NCBI Taxonomy" id="393595"/>
    <lineage>
        <taxon>Bacteria</taxon>
        <taxon>Pseudomonadati</taxon>
        <taxon>Pseudomonadota</taxon>
        <taxon>Gammaproteobacteria</taxon>
        <taxon>Oceanospirillales</taxon>
        <taxon>Alcanivoracaceae</taxon>
        <taxon>Alcanivorax</taxon>
    </lineage>
</organism>
<feature type="transmembrane region" description="Helical" evidence="7">
    <location>
        <begin position="247"/>
        <end position="273"/>
    </location>
</feature>
<evidence type="ECO:0000256" key="2">
    <source>
        <dbReference type="ARBA" id="ARBA00005262"/>
    </source>
</evidence>
<keyword evidence="3" id="KW-1003">Cell membrane</keyword>
<feature type="transmembrane region" description="Helical" evidence="7">
    <location>
        <begin position="193"/>
        <end position="211"/>
    </location>
</feature>
<dbReference type="eggNOG" id="COG2059">
    <property type="taxonomic scope" value="Bacteria"/>
</dbReference>
<name>Q0VRL4_ALCBS</name>
<gene>
    <name evidence="8" type="primary">chrA</name>
    <name evidence="8" type="ordered locus">ABO_0736</name>
</gene>
<keyword evidence="4 7" id="KW-0812">Transmembrane</keyword>
<evidence type="ECO:0000256" key="5">
    <source>
        <dbReference type="ARBA" id="ARBA00022989"/>
    </source>
</evidence>
<dbReference type="PANTHER" id="PTHR33567">
    <property type="entry name" value="CHROMATE ION TRANSPORTER (EUROFUNG)"/>
    <property type="match status" value="1"/>
</dbReference>
<feature type="transmembrane region" description="Helical" evidence="7">
    <location>
        <begin position="279"/>
        <end position="300"/>
    </location>
</feature>
<feature type="transmembrane region" description="Helical" evidence="7">
    <location>
        <begin position="74"/>
        <end position="98"/>
    </location>
</feature>
<dbReference type="EMBL" id="AM286690">
    <property type="protein sequence ID" value="CAL16184.1"/>
    <property type="molecule type" value="Genomic_DNA"/>
</dbReference>
<comment type="subcellular location">
    <subcellularLocation>
        <location evidence="1">Cell membrane</location>
        <topology evidence="1">Multi-pass membrane protein</topology>
    </subcellularLocation>
</comment>
<evidence type="ECO:0000256" key="4">
    <source>
        <dbReference type="ARBA" id="ARBA00022692"/>
    </source>
</evidence>
<feature type="transmembrane region" description="Helical" evidence="7">
    <location>
        <begin position="217"/>
        <end position="235"/>
    </location>
</feature>
<dbReference type="Pfam" id="PF02417">
    <property type="entry name" value="Chromate_transp"/>
    <property type="match status" value="2"/>
</dbReference>
<evidence type="ECO:0000313" key="9">
    <source>
        <dbReference type="Proteomes" id="UP000008871"/>
    </source>
</evidence>
<dbReference type="STRING" id="393595.ABO_0736"/>
<sequence>MQLMTDIFRQFLLLGLISFGGPAAHVGYFHQRFVVQLQWLNDEDFARLLALTQFLPGPASSQLGFAIGRLRGGVAGAFVAFIGFTLPSFLLMGLLALYANALPLWLQGGVISGLKWLAVVVVADAVWNMGRRFCTHKLTRCLAMVVALLLIGWPTLYGQVIALLLAAIVGGRWLRPVLAGPAVGKPVLRRRPLVLFGLLVVAALLTDGPLLALWNDFFTAGALVFGGGHVVLPLLQELVGSRLSPDAFLTGYAAAQAVPGPMFSLASYLGAVLLPASPWWGALIATLAIFLPGFLLVLGLMDAWQWLSSRPALAGAVAGINAAVVGLLLAALYQPVFVSAVHDVWDLLAVLTGLLLLYSGKVPLWGMVLCMTMLGVLAQTMLN</sequence>
<evidence type="ECO:0000256" key="1">
    <source>
        <dbReference type="ARBA" id="ARBA00004651"/>
    </source>
</evidence>
<dbReference type="AlphaFoldDB" id="Q0VRL4"/>
<dbReference type="GO" id="GO:0005886">
    <property type="term" value="C:plasma membrane"/>
    <property type="evidence" value="ECO:0007669"/>
    <property type="project" value="UniProtKB-SubCell"/>
</dbReference>
<dbReference type="NCBIfam" id="TIGR00937">
    <property type="entry name" value="2A51"/>
    <property type="match status" value="1"/>
</dbReference>
<keyword evidence="5 7" id="KW-1133">Transmembrane helix</keyword>
<dbReference type="InterPro" id="IPR003370">
    <property type="entry name" value="Chromate_transpt"/>
</dbReference>
<evidence type="ECO:0000256" key="3">
    <source>
        <dbReference type="ARBA" id="ARBA00022475"/>
    </source>
</evidence>
<dbReference type="Proteomes" id="UP000008871">
    <property type="component" value="Chromosome"/>
</dbReference>
<keyword evidence="6 7" id="KW-0472">Membrane</keyword>
<reference evidence="8 9" key="1">
    <citation type="journal article" date="2006" name="Nat. Biotechnol.">
        <title>Genome sequence of the ubiquitous hydrocarbon-degrading marine bacterium Alcanivorax borkumensis.</title>
        <authorList>
            <person name="Schneiker S."/>
            <person name="Martins dos Santos V.A.P."/>
            <person name="Bartels D."/>
            <person name="Bekel T."/>
            <person name="Brecht M."/>
            <person name="Buhrmester J."/>
            <person name="Chernikova T.N."/>
            <person name="Denaro R."/>
            <person name="Ferrer M."/>
            <person name="Gertler C."/>
            <person name="Goesmann A."/>
            <person name="Golyshina O.V."/>
            <person name="Kaminski F."/>
            <person name="Khachane A.N."/>
            <person name="Lang S."/>
            <person name="Linke B."/>
            <person name="McHardy A.C."/>
            <person name="Meyer F."/>
            <person name="Nechitaylo T."/>
            <person name="Puehler A."/>
            <person name="Regenhardt D."/>
            <person name="Rupp O."/>
            <person name="Sabirova J.S."/>
            <person name="Selbitschka W."/>
            <person name="Yakimov M.M."/>
            <person name="Timmis K.N."/>
            <person name="Vorhoelter F.-J."/>
            <person name="Weidner S."/>
            <person name="Kaiser O."/>
            <person name="Golyshin P.N."/>
        </authorList>
    </citation>
    <scope>NUCLEOTIDE SEQUENCE [LARGE SCALE GENOMIC DNA]</scope>
    <source>
        <strain evidence="9">ATCC 700651 / DSM 11573 / NCIMB 13689 / SK2</strain>
    </source>
</reference>
<evidence type="ECO:0000313" key="8">
    <source>
        <dbReference type="EMBL" id="CAL16184.1"/>
    </source>
</evidence>
<dbReference type="PIRSF" id="PIRSF004810">
    <property type="entry name" value="ChrA"/>
    <property type="match status" value="1"/>
</dbReference>
<dbReference type="InterPro" id="IPR014047">
    <property type="entry name" value="Chr_Tranpt_l_chain"/>
</dbReference>
<keyword evidence="9" id="KW-1185">Reference proteome</keyword>
<dbReference type="KEGG" id="abo:ABO_0736"/>
<comment type="similarity">
    <text evidence="2">Belongs to the chromate ion transporter (CHR) (TC 2.A.51) family.</text>
</comment>
<dbReference type="HOGENOM" id="CLU_018106_0_1_6"/>
<accession>Q0VRL4</accession>
<feature type="transmembrane region" description="Helical" evidence="7">
    <location>
        <begin position="312"/>
        <end position="333"/>
    </location>
</feature>